<dbReference type="EMBL" id="CAJVPY010010427">
    <property type="protein sequence ID" value="CAG8718701.1"/>
    <property type="molecule type" value="Genomic_DNA"/>
</dbReference>
<dbReference type="Proteomes" id="UP000789405">
    <property type="component" value="Unassembled WGS sequence"/>
</dbReference>
<accession>A0A9N9NB18</accession>
<protein>
    <submittedName>
        <fullName evidence="1">9581_t:CDS:1</fullName>
    </submittedName>
</protein>
<organism evidence="1 2">
    <name type="scientific">Dentiscutata erythropus</name>
    <dbReference type="NCBI Taxonomy" id="1348616"/>
    <lineage>
        <taxon>Eukaryota</taxon>
        <taxon>Fungi</taxon>
        <taxon>Fungi incertae sedis</taxon>
        <taxon>Mucoromycota</taxon>
        <taxon>Glomeromycotina</taxon>
        <taxon>Glomeromycetes</taxon>
        <taxon>Diversisporales</taxon>
        <taxon>Gigasporaceae</taxon>
        <taxon>Dentiscutata</taxon>
    </lineage>
</organism>
<proteinExistence type="predicted"/>
<keyword evidence="2" id="KW-1185">Reference proteome</keyword>
<evidence type="ECO:0000313" key="1">
    <source>
        <dbReference type="EMBL" id="CAG8718701.1"/>
    </source>
</evidence>
<name>A0A9N9NB18_9GLOM</name>
<sequence>SESLKFKFEAYCPLNDTLSLNNYNKYVWSNDKDFLSSDNEYKAEIVKTSSQITSTYTINLKRYKKATICINSFSNSIDKILEEIYEFNQLCSITINRNRLISFINYKKKENLLENIVKAEQNLNYDDEIAYKHFNFLINYLD</sequence>
<reference evidence="1" key="1">
    <citation type="submission" date="2021-06" db="EMBL/GenBank/DDBJ databases">
        <authorList>
            <person name="Kallberg Y."/>
            <person name="Tangrot J."/>
            <person name="Rosling A."/>
        </authorList>
    </citation>
    <scope>NUCLEOTIDE SEQUENCE</scope>
    <source>
        <strain evidence="1">MA453B</strain>
    </source>
</reference>
<evidence type="ECO:0000313" key="2">
    <source>
        <dbReference type="Proteomes" id="UP000789405"/>
    </source>
</evidence>
<gene>
    <name evidence="1" type="ORF">DERYTH_LOCUS14148</name>
</gene>
<feature type="non-terminal residue" evidence="1">
    <location>
        <position position="1"/>
    </location>
</feature>
<comment type="caution">
    <text evidence="1">The sequence shown here is derived from an EMBL/GenBank/DDBJ whole genome shotgun (WGS) entry which is preliminary data.</text>
</comment>
<dbReference type="AlphaFoldDB" id="A0A9N9NB18"/>